<dbReference type="Gene3D" id="3.10.180.10">
    <property type="entry name" value="2,3-Dihydroxybiphenyl 1,2-Dioxygenase, domain 1"/>
    <property type="match status" value="1"/>
</dbReference>
<feature type="region of interest" description="Disordered" evidence="1">
    <location>
        <begin position="203"/>
        <end position="231"/>
    </location>
</feature>
<dbReference type="PANTHER" id="PTHR35006:SF3">
    <property type="entry name" value="GLYOXALASE FAMILY PROTEIN (AFU_ORTHOLOGUE AFUA_3G06020)"/>
    <property type="match status" value="1"/>
</dbReference>
<accession>A0A2J6TV16</accession>
<dbReference type="RefSeq" id="XP_024743764.1">
    <property type="nucleotide sequence ID" value="XM_024870308.1"/>
</dbReference>
<sequence length="532" mass="58074">MSPPVPPSAPYNDHTRPPLLFVTHLPSASSFYAAIIQPLGLQFLPPNPPSPHNLPITPHTITNPVLNYGYLTQGPAGLKSVVVFSITGIGAQPQGIRPAKITLSASSEEAVREFWKKSGLVNKGVRTPAKLDFLPEEGEEGIVARTRDFDGNMLEAVYRPRDRGFSYGGGYGGGGHARPVIETAATEREARRVLEWQQQVAKSIGENGGSGGAASVSSSDVEGGYRPGAVRRAETYPAQGSERPMRLVRRETVTTEHYRRPDERGEGGRGISGKAVIGTLLGAAAGAAFAYAMVRSESPERRPLAAPRRASYDNQSERLYTQVAQSPRERLPARSYVSASQEGRPRYVDAAPRVHQIEEKSYDSQRPGRSVQGGSRARSRSEAGSRYERPLTLLPARTQSRARSPSQLSHRSSYKTARERSPSRSRKTGSHVSTRSYHSHSTAKQSPPPPVSTSTIKIRAMPSERERRVMHSGFERDVERARHVPLPTSVASGPGYAVSVAPSDSVSSVGIKRERERLRERMSIRDGVPRGW</sequence>
<proteinExistence type="predicted"/>
<dbReference type="Proteomes" id="UP000235371">
    <property type="component" value="Unassembled WGS sequence"/>
</dbReference>
<feature type="region of interest" description="Disordered" evidence="1">
    <location>
        <begin position="296"/>
        <end position="455"/>
    </location>
</feature>
<dbReference type="EMBL" id="KZ613740">
    <property type="protein sequence ID" value="PMD66860.1"/>
    <property type="molecule type" value="Genomic_DNA"/>
</dbReference>
<feature type="compositionally biased region" description="Polar residues" evidence="1">
    <location>
        <begin position="312"/>
        <end position="325"/>
    </location>
</feature>
<dbReference type="InterPro" id="IPR029068">
    <property type="entry name" value="Glyas_Bleomycin-R_OHBP_Dase"/>
</dbReference>
<feature type="compositionally biased region" description="Basic and acidic residues" evidence="1">
    <location>
        <begin position="379"/>
        <end position="389"/>
    </location>
</feature>
<feature type="compositionally biased region" description="Low complexity" evidence="1">
    <location>
        <begin position="213"/>
        <end position="224"/>
    </location>
</feature>
<evidence type="ECO:0000313" key="2">
    <source>
        <dbReference type="EMBL" id="PMD66860.1"/>
    </source>
</evidence>
<evidence type="ECO:0000313" key="3">
    <source>
        <dbReference type="Proteomes" id="UP000235371"/>
    </source>
</evidence>
<reference evidence="2 3" key="1">
    <citation type="submission" date="2016-04" db="EMBL/GenBank/DDBJ databases">
        <title>A degradative enzymes factory behind the ericoid mycorrhizal symbiosis.</title>
        <authorList>
            <consortium name="DOE Joint Genome Institute"/>
            <person name="Martino E."/>
            <person name="Morin E."/>
            <person name="Grelet G."/>
            <person name="Kuo A."/>
            <person name="Kohler A."/>
            <person name="Daghino S."/>
            <person name="Barry K."/>
            <person name="Choi C."/>
            <person name="Cichocki N."/>
            <person name="Clum A."/>
            <person name="Copeland A."/>
            <person name="Hainaut M."/>
            <person name="Haridas S."/>
            <person name="Labutti K."/>
            <person name="Lindquist E."/>
            <person name="Lipzen A."/>
            <person name="Khouja H.-R."/>
            <person name="Murat C."/>
            <person name="Ohm R."/>
            <person name="Olson A."/>
            <person name="Spatafora J."/>
            <person name="Veneault-Fourrey C."/>
            <person name="Henrissat B."/>
            <person name="Grigoriev I."/>
            <person name="Martin F."/>
            <person name="Perotto S."/>
        </authorList>
    </citation>
    <scope>NUCLEOTIDE SEQUENCE [LARGE SCALE GENOMIC DNA]</scope>
    <source>
        <strain evidence="2 3">E</strain>
    </source>
</reference>
<keyword evidence="3" id="KW-1185">Reference proteome</keyword>
<evidence type="ECO:0008006" key="4">
    <source>
        <dbReference type="Google" id="ProtNLM"/>
    </source>
</evidence>
<feature type="compositionally biased region" description="Polar residues" evidence="1">
    <location>
        <begin position="397"/>
        <end position="415"/>
    </location>
</feature>
<dbReference type="InParanoid" id="A0A2J6TV16"/>
<dbReference type="OrthoDB" id="10249419at2759"/>
<protein>
    <recommendedName>
        <fullName evidence="4">VOC domain-containing protein</fullName>
    </recommendedName>
</protein>
<gene>
    <name evidence="2" type="ORF">K444DRAFT_1097</name>
</gene>
<dbReference type="PANTHER" id="PTHR35006">
    <property type="entry name" value="GLYOXALASE FAMILY PROTEIN (AFU_ORTHOLOGUE AFUA_5G14830)"/>
    <property type="match status" value="1"/>
</dbReference>
<name>A0A2J6TV16_9HELO</name>
<feature type="compositionally biased region" description="Polar residues" evidence="1">
    <location>
        <begin position="430"/>
        <end position="445"/>
    </location>
</feature>
<dbReference type="STRING" id="1095630.A0A2J6TV16"/>
<dbReference type="AlphaFoldDB" id="A0A2J6TV16"/>
<evidence type="ECO:0000256" key="1">
    <source>
        <dbReference type="SAM" id="MobiDB-lite"/>
    </source>
</evidence>
<dbReference type="GeneID" id="36578390"/>
<organism evidence="2 3">
    <name type="scientific">Hyaloscypha bicolor E</name>
    <dbReference type="NCBI Taxonomy" id="1095630"/>
    <lineage>
        <taxon>Eukaryota</taxon>
        <taxon>Fungi</taxon>
        <taxon>Dikarya</taxon>
        <taxon>Ascomycota</taxon>
        <taxon>Pezizomycotina</taxon>
        <taxon>Leotiomycetes</taxon>
        <taxon>Helotiales</taxon>
        <taxon>Hyaloscyphaceae</taxon>
        <taxon>Hyaloscypha</taxon>
        <taxon>Hyaloscypha bicolor</taxon>
    </lineage>
</organism>